<feature type="domain" description="DUF7527" evidence="2">
    <location>
        <begin position="625"/>
        <end position="865"/>
    </location>
</feature>
<dbReference type="Proteomes" id="UP001321047">
    <property type="component" value="Unassembled WGS sequence"/>
</dbReference>
<sequence>MDPRTHERVERWESRPFSGGYDGLSDLADAEFSGAVTAGGAWAFMLNGRIVGVFDGALEAFESNQGTIYDSPHPSLPLLCTMHERDSETRAKYYTNDTPIHEVDRTLQNKSFTGYIELSEQVLSGDYYLVYYGGRRMAAAYIGNAERLLTGEEAFERTDDEVGIYRVVDTSVDITEIPSDESEPATAPTSSTGEKSAGTDLEPTDTDSVVDATPHVNDGEDVTGTAEDGITTTDSAVKDATPPNGITDTKETTDDLEGGADSAVSDDSGETTASTEDDQDPQPMPPASDDDTESVITEAETDVTPGQNTARETTTPATASAGDDETSDESRPTESVTPAGSETERETPPTDSDQGAQPMPPASSDGLEPDEVEEAANELDDDALPWNQDPAPDSQSTEAGESATQQTETDTSKSTAADPLKERFKREEQWRETRQIPSIDPDNSSDTPSSRRKQTGHSSSRSETRSRRRSKSETTTTDSNSSDTQSSEATRGSSAKSTTQSPRSRRQQKSTKSSQTPPGRSAEDALEPDMLEREDRIDQLTQKVDELEAEKSTLENRSEELESERDTLAAERAELQSELQSLREERSELSTTIDSLRNRIDELENELERVRDQRAAGIPVDATELSPTDALQGTNLFVRYGSKSQPTLKSAHDDDSSRDVVVENLRLEHHTQFDSENVIVNGQPYDEFLHSSMEFQLVRWLIETLPFEIRDTGHGDALGDLYDAIPFVDRAELSATISLEDDETEGVPDTVEFDVVVFDKMGNPLIAINLNDSREPATRGMLETMEADASAVKANHPELSAAFVVTSSFFEPGALEVVEQATGGGGFLSRDSRMSYVSLSRKQGGYHLCLAESRSGGFHMNVPEL</sequence>
<proteinExistence type="predicted"/>
<name>A0AAP2Z987_9EURY</name>
<evidence type="ECO:0000256" key="1">
    <source>
        <dbReference type="SAM" id="MobiDB-lite"/>
    </source>
</evidence>
<dbReference type="Pfam" id="PF24371">
    <property type="entry name" value="DUF7527"/>
    <property type="match status" value="1"/>
</dbReference>
<feature type="compositionally biased region" description="Polar residues" evidence="1">
    <location>
        <begin position="304"/>
        <end position="318"/>
    </location>
</feature>
<evidence type="ECO:0000313" key="4">
    <source>
        <dbReference type="Proteomes" id="UP001321047"/>
    </source>
</evidence>
<feature type="compositionally biased region" description="Low complexity" evidence="1">
    <location>
        <begin position="473"/>
        <end position="502"/>
    </location>
</feature>
<dbReference type="InterPro" id="IPR055949">
    <property type="entry name" value="DUF7527"/>
</dbReference>
<dbReference type="AlphaFoldDB" id="A0AAP2Z987"/>
<gene>
    <name evidence="3" type="ORF">OB919_09975</name>
</gene>
<feature type="compositionally biased region" description="Basic and acidic residues" evidence="1">
    <location>
        <begin position="530"/>
        <end position="567"/>
    </location>
</feature>
<feature type="compositionally biased region" description="Polar residues" evidence="1">
    <location>
        <begin position="393"/>
        <end position="415"/>
    </location>
</feature>
<feature type="region of interest" description="Disordered" evidence="1">
    <location>
        <begin position="174"/>
        <end position="567"/>
    </location>
</feature>
<feature type="compositionally biased region" description="Basic and acidic residues" evidence="1">
    <location>
        <begin position="419"/>
        <end position="434"/>
    </location>
</feature>
<dbReference type="EMBL" id="JAOPJZ010000006">
    <property type="protein sequence ID" value="MCU4752310.1"/>
    <property type="molecule type" value="Genomic_DNA"/>
</dbReference>
<protein>
    <submittedName>
        <fullName evidence="3">Transcriptional regulator</fullName>
    </submittedName>
</protein>
<accession>A0AAP2Z987</accession>
<evidence type="ECO:0000259" key="2">
    <source>
        <dbReference type="Pfam" id="PF24371"/>
    </source>
</evidence>
<dbReference type="Gene3D" id="1.10.287.1490">
    <property type="match status" value="1"/>
</dbReference>
<dbReference type="RefSeq" id="WP_342808651.1">
    <property type="nucleotide sequence ID" value="NZ_JAOPJZ010000006.1"/>
</dbReference>
<organism evidence="3 4">
    <name type="scientific">Natronosalvus hydrolyticus</name>
    <dbReference type="NCBI Taxonomy" id="2979988"/>
    <lineage>
        <taxon>Archaea</taxon>
        <taxon>Methanobacteriati</taxon>
        <taxon>Methanobacteriota</taxon>
        <taxon>Stenosarchaea group</taxon>
        <taxon>Halobacteria</taxon>
        <taxon>Halobacteriales</taxon>
        <taxon>Natrialbaceae</taxon>
        <taxon>Natronosalvus</taxon>
    </lineage>
</organism>
<comment type="caution">
    <text evidence="3">The sequence shown here is derived from an EMBL/GenBank/DDBJ whole genome shotgun (WGS) entry which is preliminary data.</text>
</comment>
<reference evidence="3 4" key="1">
    <citation type="submission" date="2022-09" db="EMBL/GenBank/DDBJ databases">
        <title>Enrichment on poylsaccharides allowed isolation of novel metabolic and taxonomic groups of Haloarchaea.</title>
        <authorList>
            <person name="Sorokin D.Y."/>
            <person name="Elcheninov A.G."/>
            <person name="Khizhniak T.V."/>
            <person name="Kolganova T.V."/>
            <person name="Kublanov I.V."/>
        </authorList>
    </citation>
    <scope>NUCLEOTIDE SEQUENCE [LARGE SCALE GENOMIC DNA]</scope>
    <source>
        <strain evidence="3 4">AArc-curdl1</strain>
    </source>
</reference>
<evidence type="ECO:0000313" key="3">
    <source>
        <dbReference type="EMBL" id="MCU4752310.1"/>
    </source>
</evidence>
<feature type="compositionally biased region" description="Acidic residues" evidence="1">
    <location>
        <begin position="367"/>
        <end position="383"/>
    </location>
</feature>
<keyword evidence="4" id="KW-1185">Reference proteome</keyword>